<evidence type="ECO:0000313" key="2">
    <source>
        <dbReference type="EMBL" id="JAS64577.1"/>
    </source>
</evidence>
<gene>
    <name evidence="2" type="ORF">g.15936</name>
</gene>
<sequence length="157" mass="17821">TPSTTESTDFWDYTTPSTTETTDFWDYTTPSTTESTDYWDYTTESTTYQTSEATPIGPWKGECRIPGSMCSEKMRCCTWTCQLYKHDSKLGESVGVCPIPLVPWPPFDHSAFPWNAIPPMGVEENKKSKKLEDKLNCSKEKSNESKDKSNGLKEKSK</sequence>
<organism evidence="2">
    <name type="scientific">Cuerna arida</name>
    <dbReference type="NCBI Taxonomy" id="1464854"/>
    <lineage>
        <taxon>Eukaryota</taxon>
        <taxon>Metazoa</taxon>
        <taxon>Ecdysozoa</taxon>
        <taxon>Arthropoda</taxon>
        <taxon>Hexapoda</taxon>
        <taxon>Insecta</taxon>
        <taxon>Pterygota</taxon>
        <taxon>Neoptera</taxon>
        <taxon>Paraneoptera</taxon>
        <taxon>Hemiptera</taxon>
        <taxon>Auchenorrhyncha</taxon>
        <taxon>Membracoidea</taxon>
        <taxon>Cicadellidae</taxon>
        <taxon>Cicadellinae</taxon>
        <taxon>Proconiini</taxon>
        <taxon>Cuerna</taxon>
    </lineage>
</organism>
<feature type="non-terminal residue" evidence="2">
    <location>
        <position position="1"/>
    </location>
</feature>
<name>A0A1B6GQ75_9HEMI</name>
<accession>A0A1B6GQ75</accession>
<feature type="compositionally biased region" description="Basic and acidic residues" evidence="1">
    <location>
        <begin position="123"/>
        <end position="157"/>
    </location>
</feature>
<reference evidence="2" key="1">
    <citation type="submission" date="2015-11" db="EMBL/GenBank/DDBJ databases">
        <title>De novo transcriptome assembly of four potential Pierce s Disease insect vectors from Arizona vineyards.</title>
        <authorList>
            <person name="Tassone E.E."/>
        </authorList>
    </citation>
    <scope>NUCLEOTIDE SEQUENCE</scope>
</reference>
<proteinExistence type="predicted"/>
<dbReference type="AlphaFoldDB" id="A0A1B6GQ75"/>
<feature type="region of interest" description="Disordered" evidence="1">
    <location>
        <begin position="118"/>
        <end position="157"/>
    </location>
</feature>
<evidence type="ECO:0000256" key="1">
    <source>
        <dbReference type="SAM" id="MobiDB-lite"/>
    </source>
</evidence>
<dbReference type="EMBL" id="GECZ01005192">
    <property type="protein sequence ID" value="JAS64577.1"/>
    <property type="molecule type" value="Transcribed_RNA"/>
</dbReference>
<protein>
    <submittedName>
        <fullName evidence="2">Uncharacterized protein</fullName>
    </submittedName>
</protein>